<evidence type="ECO:0000313" key="12">
    <source>
        <dbReference type="Proteomes" id="UP000238288"/>
    </source>
</evidence>
<dbReference type="RefSeq" id="WP_104643006.1">
    <property type="nucleotide sequence ID" value="NZ_AQGW01000023.1"/>
</dbReference>
<comment type="similarity">
    <text evidence="8">Belongs to the tRNA(Ile)-lysidine synthase family.</text>
</comment>
<dbReference type="InterPro" id="IPR011063">
    <property type="entry name" value="TilS/TtcA_N"/>
</dbReference>
<evidence type="ECO:0000256" key="1">
    <source>
        <dbReference type="ARBA" id="ARBA00004496"/>
    </source>
</evidence>
<evidence type="ECO:0000256" key="6">
    <source>
        <dbReference type="ARBA" id="ARBA00022840"/>
    </source>
</evidence>
<keyword evidence="6 8" id="KW-0067">ATP-binding</keyword>
<dbReference type="PANTHER" id="PTHR43033:SF1">
    <property type="entry name" value="TRNA(ILE)-LYSIDINE SYNTHASE-RELATED"/>
    <property type="match status" value="1"/>
</dbReference>
<dbReference type="SUPFAM" id="SSF82829">
    <property type="entry name" value="MesJ substrate recognition domain-like"/>
    <property type="match status" value="1"/>
</dbReference>
<dbReference type="EMBL" id="LT965928">
    <property type="protein sequence ID" value="SOU41443.1"/>
    <property type="molecule type" value="Genomic_DNA"/>
</dbReference>
<dbReference type="GO" id="GO:0005737">
    <property type="term" value="C:cytoplasm"/>
    <property type="evidence" value="ECO:0007669"/>
    <property type="project" value="UniProtKB-SubCell"/>
</dbReference>
<dbReference type="EC" id="6.3.4.19" evidence="8"/>
<dbReference type="GeneID" id="93664124"/>
<keyword evidence="3 8" id="KW-0436">Ligase</keyword>
<dbReference type="Proteomes" id="UP000615003">
    <property type="component" value="Unassembled WGS sequence"/>
</dbReference>
<evidence type="ECO:0000259" key="9">
    <source>
        <dbReference type="SMART" id="SM00977"/>
    </source>
</evidence>
<dbReference type="PANTHER" id="PTHR43033">
    <property type="entry name" value="TRNA(ILE)-LYSIDINE SYNTHASE-RELATED"/>
    <property type="match status" value="1"/>
</dbReference>
<dbReference type="Proteomes" id="UP000238288">
    <property type="component" value="Chromosome PCAR9a"/>
</dbReference>
<gene>
    <name evidence="8 11" type="primary">tilS</name>
    <name evidence="11" type="ORF">PCAR9_A30624</name>
    <name evidence="10" type="ORF">PCARR_a2234</name>
</gene>
<proteinExistence type="inferred from homology"/>
<dbReference type="EMBL" id="AQGW01000023">
    <property type="protein sequence ID" value="MBE0383906.1"/>
    <property type="molecule type" value="Genomic_DNA"/>
</dbReference>
<evidence type="ECO:0000313" key="11">
    <source>
        <dbReference type="EMBL" id="SOU41443.1"/>
    </source>
</evidence>
<dbReference type="CDD" id="cd01992">
    <property type="entry name" value="TilS_N"/>
    <property type="match status" value="1"/>
</dbReference>
<evidence type="ECO:0000256" key="7">
    <source>
        <dbReference type="ARBA" id="ARBA00048539"/>
    </source>
</evidence>
<feature type="binding site" evidence="8">
    <location>
        <begin position="30"/>
        <end position="35"/>
    </location>
    <ligand>
        <name>ATP</name>
        <dbReference type="ChEBI" id="CHEBI:30616"/>
    </ligand>
</feature>
<dbReference type="Gene3D" id="1.20.59.20">
    <property type="match status" value="1"/>
</dbReference>
<evidence type="ECO:0000256" key="4">
    <source>
        <dbReference type="ARBA" id="ARBA00022694"/>
    </source>
</evidence>
<dbReference type="Pfam" id="PF01171">
    <property type="entry name" value="ATP_bind_3"/>
    <property type="match status" value="1"/>
</dbReference>
<comment type="catalytic activity">
    <reaction evidence="7 8">
        <text>cytidine(34) in tRNA(Ile2) + L-lysine + ATP = lysidine(34) in tRNA(Ile2) + AMP + diphosphate + H(+)</text>
        <dbReference type="Rhea" id="RHEA:43744"/>
        <dbReference type="Rhea" id="RHEA-COMP:10625"/>
        <dbReference type="Rhea" id="RHEA-COMP:10670"/>
        <dbReference type="ChEBI" id="CHEBI:15378"/>
        <dbReference type="ChEBI" id="CHEBI:30616"/>
        <dbReference type="ChEBI" id="CHEBI:32551"/>
        <dbReference type="ChEBI" id="CHEBI:33019"/>
        <dbReference type="ChEBI" id="CHEBI:82748"/>
        <dbReference type="ChEBI" id="CHEBI:83665"/>
        <dbReference type="ChEBI" id="CHEBI:456215"/>
        <dbReference type="EC" id="6.3.4.19"/>
    </reaction>
</comment>
<dbReference type="Pfam" id="PF11734">
    <property type="entry name" value="TilS_C"/>
    <property type="match status" value="1"/>
</dbReference>
<evidence type="ECO:0000256" key="8">
    <source>
        <dbReference type="HAMAP-Rule" id="MF_01161"/>
    </source>
</evidence>
<dbReference type="SUPFAM" id="SSF52402">
    <property type="entry name" value="Adenine nucleotide alpha hydrolases-like"/>
    <property type="match status" value="1"/>
</dbReference>
<keyword evidence="2 8" id="KW-0963">Cytoplasm</keyword>
<dbReference type="GO" id="GO:0006400">
    <property type="term" value="P:tRNA modification"/>
    <property type="evidence" value="ECO:0007669"/>
    <property type="project" value="UniProtKB-UniRule"/>
</dbReference>
<dbReference type="Gene3D" id="3.40.50.620">
    <property type="entry name" value="HUPs"/>
    <property type="match status" value="1"/>
</dbReference>
<keyword evidence="4 8" id="KW-0819">tRNA processing</keyword>
<dbReference type="InterPro" id="IPR012796">
    <property type="entry name" value="Lysidine-tRNA-synth_C"/>
</dbReference>
<evidence type="ECO:0000313" key="13">
    <source>
        <dbReference type="Proteomes" id="UP000615003"/>
    </source>
</evidence>
<dbReference type="SMART" id="SM00977">
    <property type="entry name" value="TilS_C"/>
    <property type="match status" value="1"/>
</dbReference>
<name>A0A2K4XAV6_PSEVC</name>
<reference evidence="10 13" key="1">
    <citation type="submission" date="2015-06" db="EMBL/GenBank/DDBJ databases">
        <title>Genome sequence of Pseudoalteromonas carrageenovora.</title>
        <authorList>
            <person name="Xie B.-B."/>
            <person name="Rong J.-C."/>
            <person name="Qin Q.-L."/>
            <person name="Zhang Y.-Z."/>
        </authorList>
    </citation>
    <scope>NUCLEOTIDE SEQUENCE [LARGE SCALE GENOMIC DNA]</scope>
    <source>
        <strain evidence="10 13">IAM 12662</strain>
    </source>
</reference>
<evidence type="ECO:0000256" key="3">
    <source>
        <dbReference type="ARBA" id="ARBA00022598"/>
    </source>
</evidence>
<evidence type="ECO:0000256" key="2">
    <source>
        <dbReference type="ARBA" id="ARBA00022490"/>
    </source>
</evidence>
<sequence>MQSSAIYQQVKHSLEHFFKQQQYNFTVALSGGVDSVVLLHVMHLLRQEIPTLNVSAIYVNHGLSQYAQDWQQFCQTVCTKLNVPFNAAAVHIEQKTRTSLEAQARDERYKALDELSAPESVILLGQHLNDQIETFLLRLKRGSGLKGLGAMQQTRTLNSGRVCFRPLINVTRSNIEAFAAEFNISHITDDSNTDERFERNFLRASVVPILAERFNGFEHCAGRSISLLQKQQALLDEYTQIDLSQSLNDQQALCISQIIHYSEVRMANVVRAWLELFTQIMPSQKQLSQIINQAINAQTDSQMQIDLTDGQIRRHQGYLYFVMPSKPLSSELLIADELTLSDGRLLLKQSGKGVREPFDNEQVSVQFNCNSARIKPLKKPGSNTLKHWFKDAKVAPWLRAQVPLIFYNDELVQAVGYFVSEKHKDENGIIWECK</sequence>
<organism evidence="11 12">
    <name type="scientific">Pseudoalteromonas carrageenovora IAM 12662</name>
    <dbReference type="NCBI Taxonomy" id="1314868"/>
    <lineage>
        <taxon>Bacteria</taxon>
        <taxon>Pseudomonadati</taxon>
        <taxon>Pseudomonadota</taxon>
        <taxon>Gammaproteobacteria</taxon>
        <taxon>Alteromonadales</taxon>
        <taxon>Pseudoalteromonadaceae</taxon>
        <taxon>Pseudoalteromonas</taxon>
    </lineage>
</organism>
<protein>
    <recommendedName>
        <fullName evidence="8">tRNA(Ile)-lysidine synthase</fullName>
        <ecNumber evidence="8">6.3.4.19</ecNumber>
    </recommendedName>
    <alternativeName>
        <fullName evidence="8">tRNA(Ile)-2-lysyl-cytidine synthase</fullName>
    </alternativeName>
    <alternativeName>
        <fullName evidence="8">tRNA(Ile)-lysidine synthetase</fullName>
    </alternativeName>
</protein>
<comment type="function">
    <text evidence="8">Ligates lysine onto the cytidine present at position 34 of the AUA codon-specific tRNA(Ile) that contains the anticodon CAU, in an ATP-dependent manner. Cytidine is converted to lysidine, thus changing the amino acid specificity of the tRNA from methionine to isoleucine.</text>
</comment>
<reference evidence="11 12" key="2">
    <citation type="submission" date="2017-11" db="EMBL/GenBank/DDBJ databases">
        <authorList>
            <person name="Han C.G."/>
        </authorList>
    </citation>
    <scope>NUCLEOTIDE SEQUENCE [LARGE SCALE GENOMIC DNA]</scope>
    <source>
        <strain evidence="12">ATCC 43555</strain>
        <strain evidence="11">ATCC43555</strain>
    </source>
</reference>
<dbReference type="HAMAP" id="MF_01161">
    <property type="entry name" value="tRNA_Ile_lys_synt"/>
    <property type="match status" value="1"/>
</dbReference>
<keyword evidence="5 8" id="KW-0547">Nucleotide-binding</keyword>
<dbReference type="InterPro" id="IPR012795">
    <property type="entry name" value="tRNA_Ile_lys_synt_N"/>
</dbReference>
<dbReference type="GO" id="GO:0005524">
    <property type="term" value="F:ATP binding"/>
    <property type="evidence" value="ECO:0007669"/>
    <property type="project" value="UniProtKB-UniRule"/>
</dbReference>
<dbReference type="NCBIfam" id="TIGR02432">
    <property type="entry name" value="lysidine_TilS_N"/>
    <property type="match status" value="1"/>
</dbReference>
<dbReference type="InterPro" id="IPR015262">
    <property type="entry name" value="tRNA_Ile_lys_synt_subst-bd"/>
</dbReference>
<dbReference type="NCBIfam" id="TIGR02433">
    <property type="entry name" value="lysidine_TilS_C"/>
    <property type="match status" value="1"/>
</dbReference>
<dbReference type="SUPFAM" id="SSF56037">
    <property type="entry name" value="PheT/TilS domain"/>
    <property type="match status" value="1"/>
</dbReference>
<dbReference type="InterPro" id="IPR014729">
    <property type="entry name" value="Rossmann-like_a/b/a_fold"/>
</dbReference>
<dbReference type="AlphaFoldDB" id="A0A2K4XAV6"/>
<dbReference type="Pfam" id="PF09179">
    <property type="entry name" value="TilS"/>
    <property type="match status" value="1"/>
</dbReference>
<accession>A0A2K4XAV6</accession>
<dbReference type="InterPro" id="IPR012094">
    <property type="entry name" value="tRNA_Ile_lys_synt"/>
</dbReference>
<evidence type="ECO:0000256" key="5">
    <source>
        <dbReference type="ARBA" id="ARBA00022741"/>
    </source>
</evidence>
<dbReference type="GO" id="GO:0032267">
    <property type="term" value="F:tRNA(Ile)-lysidine synthase activity"/>
    <property type="evidence" value="ECO:0007669"/>
    <property type="project" value="UniProtKB-EC"/>
</dbReference>
<comment type="domain">
    <text evidence="8">The N-terminal region contains the highly conserved SGGXDS motif, predicted to be a P-loop motif involved in ATP binding.</text>
</comment>
<feature type="domain" description="Lysidine-tRNA(Ile) synthetase C-terminal" evidence="9">
    <location>
        <begin position="363"/>
        <end position="431"/>
    </location>
</feature>
<keyword evidence="13" id="KW-1185">Reference proteome</keyword>
<evidence type="ECO:0000313" key="10">
    <source>
        <dbReference type="EMBL" id="MBE0383906.1"/>
    </source>
</evidence>
<dbReference type="OrthoDB" id="9807403at2"/>
<comment type="subcellular location">
    <subcellularLocation>
        <location evidence="1 8">Cytoplasm</location>
    </subcellularLocation>
</comment>